<accession>A0A7X0F7N4</accession>
<keyword evidence="2" id="KW-1185">Reference proteome</keyword>
<sequence>MSRKNFGIDGALHGEPALALAAGNRIANL</sequence>
<name>A0A7X0F7N4_9HYPH</name>
<dbReference type="Proteomes" id="UP000536262">
    <property type="component" value="Unassembled WGS sequence"/>
</dbReference>
<gene>
    <name evidence="1" type="ORF">GGR00_002423</name>
</gene>
<protein>
    <submittedName>
        <fullName evidence="1">Uncharacterized protein</fullName>
    </submittedName>
</protein>
<dbReference type="EMBL" id="JACHOU010000004">
    <property type="protein sequence ID" value="MBB6354639.1"/>
    <property type="molecule type" value="Genomic_DNA"/>
</dbReference>
<proteinExistence type="predicted"/>
<organism evidence="1 2">
    <name type="scientific">Aminobacter aganoensis</name>
    <dbReference type="NCBI Taxonomy" id="83264"/>
    <lineage>
        <taxon>Bacteria</taxon>
        <taxon>Pseudomonadati</taxon>
        <taxon>Pseudomonadota</taxon>
        <taxon>Alphaproteobacteria</taxon>
        <taxon>Hyphomicrobiales</taxon>
        <taxon>Phyllobacteriaceae</taxon>
        <taxon>Aminobacter</taxon>
    </lineage>
</organism>
<dbReference type="AlphaFoldDB" id="A0A7X0F7N4"/>
<comment type="caution">
    <text evidence="1">The sequence shown here is derived from an EMBL/GenBank/DDBJ whole genome shotgun (WGS) entry which is preliminary data.</text>
</comment>
<evidence type="ECO:0000313" key="2">
    <source>
        <dbReference type="Proteomes" id="UP000536262"/>
    </source>
</evidence>
<reference evidence="1 2" key="1">
    <citation type="submission" date="2020-08" db="EMBL/GenBank/DDBJ databases">
        <title>Genomic Encyclopedia of Type Strains, Phase IV (KMG-IV): sequencing the most valuable type-strain genomes for metagenomic binning, comparative biology and taxonomic classification.</title>
        <authorList>
            <person name="Goeker M."/>
        </authorList>
    </citation>
    <scope>NUCLEOTIDE SEQUENCE [LARGE SCALE GENOMIC DNA]</scope>
    <source>
        <strain evidence="1 2">DSM 7051</strain>
    </source>
</reference>
<evidence type="ECO:0000313" key="1">
    <source>
        <dbReference type="EMBL" id="MBB6354639.1"/>
    </source>
</evidence>